<proteinExistence type="inferred from homology"/>
<dbReference type="Gene3D" id="3.40.50.300">
    <property type="entry name" value="P-loop containing nucleotide triphosphate hydrolases"/>
    <property type="match status" value="1"/>
</dbReference>
<evidence type="ECO:0000313" key="6">
    <source>
        <dbReference type="EMBL" id="HIS78873.1"/>
    </source>
</evidence>
<comment type="similarity">
    <text evidence="1">Belongs to the ParA family.</text>
</comment>
<evidence type="ECO:0000259" key="5">
    <source>
        <dbReference type="Pfam" id="PF13614"/>
    </source>
</evidence>
<gene>
    <name evidence="6" type="ORF">IAD03_05845</name>
</gene>
<dbReference type="PANTHER" id="PTHR13696">
    <property type="entry name" value="P-LOOP CONTAINING NUCLEOSIDE TRIPHOSPHATE HYDROLASE"/>
    <property type="match status" value="1"/>
</dbReference>
<comment type="caution">
    <text evidence="6">The sequence shown here is derived from an EMBL/GenBank/DDBJ whole genome shotgun (WGS) entry which is preliminary data.</text>
</comment>
<organism evidence="6 7">
    <name type="scientific">Candidatus Caccousia stercoris</name>
    <dbReference type="NCBI Taxonomy" id="2840723"/>
    <lineage>
        <taxon>Bacteria</taxon>
        <taxon>Bacillati</taxon>
        <taxon>Bacillota</taxon>
        <taxon>Clostridia</taxon>
        <taxon>Eubacteriales</taxon>
        <taxon>Oscillospiraceae</taxon>
        <taxon>Oscillospiraceae incertae sedis</taxon>
        <taxon>Candidatus Caccousia</taxon>
    </lineage>
</organism>
<dbReference type="Pfam" id="PF13614">
    <property type="entry name" value="AAA_31"/>
    <property type="match status" value="1"/>
</dbReference>
<dbReference type="Proteomes" id="UP000824141">
    <property type="component" value="Unassembled WGS sequence"/>
</dbReference>
<dbReference type="InterPro" id="IPR025669">
    <property type="entry name" value="AAA_dom"/>
</dbReference>
<comment type="catalytic activity">
    <reaction evidence="2">
        <text>ATP + H2O = ADP + phosphate + H(+)</text>
        <dbReference type="Rhea" id="RHEA:13065"/>
        <dbReference type="ChEBI" id="CHEBI:15377"/>
        <dbReference type="ChEBI" id="CHEBI:15378"/>
        <dbReference type="ChEBI" id="CHEBI:30616"/>
        <dbReference type="ChEBI" id="CHEBI:43474"/>
        <dbReference type="ChEBI" id="CHEBI:456216"/>
    </reaction>
</comment>
<sequence length="262" mass="29261">MRKTKIAITYEKGGVGKTTTAVNLAAILAERGFRVLLVDLDPQSYATAYYDLYDDSLPSVYDVMTGRSRAGETVRETNVNNLHIIPCTYNFKDIETFLMMKTRRQEYTLRETMADVSDLYDFVLMDCPPSGNRIKTNALAYADYVLLPTIPDDYAIHGLLCMANELVEIRQGVNPSLDVLGVLITIYEKTSNKKAYTEALQGQDIFPCFHTLIRKNSALSAAINAHKPINLYARRSNGCTDYTALADEIIQRLEGGDTSGEN</sequence>
<dbReference type="InterPro" id="IPR027417">
    <property type="entry name" value="P-loop_NTPase"/>
</dbReference>
<dbReference type="PANTHER" id="PTHR13696:SF52">
    <property type="entry name" value="PARA FAMILY PROTEIN CT_582"/>
    <property type="match status" value="1"/>
</dbReference>
<accession>A0A9D1FSN8</accession>
<reference evidence="6" key="2">
    <citation type="journal article" date="2021" name="PeerJ">
        <title>Extensive microbial diversity within the chicken gut microbiome revealed by metagenomics and culture.</title>
        <authorList>
            <person name="Gilroy R."/>
            <person name="Ravi A."/>
            <person name="Getino M."/>
            <person name="Pursley I."/>
            <person name="Horton D.L."/>
            <person name="Alikhan N.F."/>
            <person name="Baker D."/>
            <person name="Gharbi K."/>
            <person name="Hall N."/>
            <person name="Watson M."/>
            <person name="Adriaenssens E.M."/>
            <person name="Foster-Nyarko E."/>
            <person name="Jarju S."/>
            <person name="Secka A."/>
            <person name="Antonio M."/>
            <person name="Oren A."/>
            <person name="Chaudhuri R.R."/>
            <person name="La Ragione R."/>
            <person name="Hildebrand F."/>
            <person name="Pallen M.J."/>
        </authorList>
    </citation>
    <scope>NUCLEOTIDE SEQUENCE</scope>
    <source>
        <strain evidence="6">6086</strain>
    </source>
</reference>
<name>A0A9D1FSN8_9FIRM</name>
<evidence type="ECO:0000313" key="7">
    <source>
        <dbReference type="Proteomes" id="UP000824141"/>
    </source>
</evidence>
<protein>
    <recommendedName>
        <fullName evidence="4">Sporulation initiation inhibitor protein Soj</fullName>
    </recommendedName>
</protein>
<evidence type="ECO:0000256" key="1">
    <source>
        <dbReference type="ARBA" id="ARBA00006976"/>
    </source>
</evidence>
<evidence type="ECO:0000256" key="4">
    <source>
        <dbReference type="ARBA" id="ARBA00071824"/>
    </source>
</evidence>
<feature type="domain" description="AAA" evidence="5">
    <location>
        <begin position="5"/>
        <end position="178"/>
    </location>
</feature>
<evidence type="ECO:0000256" key="3">
    <source>
        <dbReference type="ARBA" id="ARBA00062323"/>
    </source>
</evidence>
<dbReference type="EMBL" id="DVJM01000114">
    <property type="protein sequence ID" value="HIS78873.1"/>
    <property type="molecule type" value="Genomic_DNA"/>
</dbReference>
<dbReference type="CDD" id="cd02042">
    <property type="entry name" value="ParAB_family"/>
    <property type="match status" value="1"/>
</dbReference>
<comment type="subunit">
    <text evidence="3">Dimerizes in the presence of ATP but not ADP; ATP-binding is required for double-stranded (ds)DNA-binding. Interacts with DnaA.</text>
</comment>
<dbReference type="FunFam" id="3.40.50.300:FF:000285">
    <property type="entry name" value="Sporulation initiation inhibitor Soj"/>
    <property type="match status" value="1"/>
</dbReference>
<evidence type="ECO:0000256" key="2">
    <source>
        <dbReference type="ARBA" id="ARBA00049360"/>
    </source>
</evidence>
<dbReference type="InterPro" id="IPR050678">
    <property type="entry name" value="DNA_Partitioning_ATPase"/>
</dbReference>
<dbReference type="PIRSF" id="PIRSF009320">
    <property type="entry name" value="Nuc_binding_HP_1000"/>
    <property type="match status" value="1"/>
</dbReference>
<reference evidence="6" key="1">
    <citation type="submission" date="2020-10" db="EMBL/GenBank/DDBJ databases">
        <authorList>
            <person name="Gilroy R."/>
        </authorList>
    </citation>
    <scope>NUCLEOTIDE SEQUENCE</scope>
    <source>
        <strain evidence="6">6086</strain>
    </source>
</reference>
<dbReference type="SUPFAM" id="SSF52540">
    <property type="entry name" value="P-loop containing nucleoside triphosphate hydrolases"/>
    <property type="match status" value="1"/>
</dbReference>
<dbReference type="AlphaFoldDB" id="A0A9D1FSN8"/>